<gene>
    <name evidence="8" type="primary">LOC34621268</name>
</gene>
<dbReference type="InterPro" id="IPR005011">
    <property type="entry name" value="SNU66/SART1"/>
</dbReference>
<comment type="subcellular location">
    <subcellularLocation>
        <location evidence="1">Nucleus</location>
    </subcellularLocation>
</comment>
<keyword evidence="4" id="KW-0508">mRNA splicing</keyword>
<keyword evidence="3" id="KW-0507">mRNA processing</keyword>
<feature type="region of interest" description="Disordered" evidence="6">
    <location>
        <begin position="555"/>
        <end position="628"/>
    </location>
</feature>
<evidence type="ECO:0000256" key="6">
    <source>
        <dbReference type="SAM" id="MobiDB-lite"/>
    </source>
</evidence>
<feature type="compositionally biased region" description="Basic and acidic residues" evidence="6">
    <location>
        <begin position="442"/>
        <end position="452"/>
    </location>
</feature>
<feature type="compositionally biased region" description="Low complexity" evidence="6">
    <location>
        <begin position="313"/>
        <end position="341"/>
    </location>
</feature>
<dbReference type="GO" id="GO:0045292">
    <property type="term" value="P:mRNA cis splicing, via spliceosome"/>
    <property type="evidence" value="ECO:0007669"/>
    <property type="project" value="TreeGrafter"/>
</dbReference>
<organism evidence="7 8">
    <name type="scientific">Cyclospora cayetanensis</name>
    <dbReference type="NCBI Taxonomy" id="88456"/>
    <lineage>
        <taxon>Eukaryota</taxon>
        <taxon>Sar</taxon>
        <taxon>Alveolata</taxon>
        <taxon>Apicomplexa</taxon>
        <taxon>Conoidasida</taxon>
        <taxon>Coccidia</taxon>
        <taxon>Eucoccidiorida</taxon>
        <taxon>Eimeriorina</taxon>
        <taxon>Eimeriidae</taxon>
        <taxon>Cyclospora</taxon>
    </lineage>
</organism>
<evidence type="ECO:0000313" key="8">
    <source>
        <dbReference type="RefSeq" id="XP_026190137.1"/>
    </source>
</evidence>
<dbReference type="GO" id="GO:0000481">
    <property type="term" value="P:maturation of 5S rRNA"/>
    <property type="evidence" value="ECO:0007669"/>
    <property type="project" value="TreeGrafter"/>
</dbReference>
<dbReference type="PANTHER" id="PTHR14152">
    <property type="entry name" value="SQUAMOUS CELL CARCINOMA ANTIGEN RECOGNISED BY CYTOTOXIC T LYMPHOCYTES"/>
    <property type="match status" value="1"/>
</dbReference>
<protein>
    <submittedName>
        <fullName evidence="8">U4/U6.U5 tri-snRNP-associated protein 1</fullName>
    </submittedName>
</protein>
<dbReference type="InterPro" id="IPR045347">
    <property type="entry name" value="HIND"/>
</dbReference>
<comment type="similarity">
    <text evidence="2">Belongs to the SNU66/SART1 family.</text>
</comment>
<reference evidence="8" key="1">
    <citation type="submission" date="2025-08" db="UniProtKB">
        <authorList>
            <consortium name="RefSeq"/>
        </authorList>
    </citation>
    <scope>IDENTIFICATION</scope>
</reference>
<dbReference type="AlphaFoldDB" id="A0A6P6RRH2"/>
<accession>A0A6P6RRH2</accession>
<dbReference type="GO" id="GO:0046540">
    <property type="term" value="C:U4/U6 x U5 tri-snRNP complex"/>
    <property type="evidence" value="ECO:0007669"/>
    <property type="project" value="InterPro"/>
</dbReference>
<dbReference type="RefSeq" id="XP_026190137.1">
    <property type="nucleotide sequence ID" value="XM_026334352.1"/>
</dbReference>
<evidence type="ECO:0000313" key="7">
    <source>
        <dbReference type="Proteomes" id="UP000515125"/>
    </source>
</evidence>
<feature type="region of interest" description="Disordered" evidence="6">
    <location>
        <begin position="21"/>
        <end position="105"/>
    </location>
</feature>
<dbReference type="GeneID" id="34621268"/>
<dbReference type="OrthoDB" id="5583at2759"/>
<feature type="compositionally biased region" description="Polar residues" evidence="6">
    <location>
        <begin position="36"/>
        <end position="51"/>
    </location>
</feature>
<evidence type="ECO:0000256" key="5">
    <source>
        <dbReference type="ARBA" id="ARBA00023242"/>
    </source>
</evidence>
<sequence length="760" mass="82528">MSTQSKEVTLSIEETNALRAKLGLKPLRLDAKDKTGSSGASSHDRVSTSSSGKRHREADASAAVASAVAAEDDGGESKDAKPSTDTAAAAAAAAARERREEEELQKRRVAHALLISGDTIASAAAQDSDILDPLAWISRMRKAKKEQQTLASQGRVDRVRYDDESDSEAEEGAAANSAAEQAAASEDTAAAGAPMAARVAHDASDLPEGEAVVLTLQDAQILAPDGSLNEDGDVLESLQLREKEMLQRKHKRQQQAHQKTAYNAAEELEGGGEKKDILAHYDEWQQEEAAAKGLARPPGEAKGFMLQDMLKQDAATASAAEADGEKAAAAGVEGEADVLGVPAFRKPKKQRKEKQRKTGMEFWLGLAAAQEDTAADLEEDLSESVGGGSRRRGDDHASRSSRQLQEKNAQKEMVATALAAATKDREDYPRQDGGPTGSKSKSSKERSSKDSGSKGSSSKQEEHVRQLSEVLNEELGVYVQPTTGGGSEEIDPTEMERQRLLQQIKRRTRAEEEAFSKGLLPKTAMLVELTQQSKAEEKDEEGLQLSNTTEFCRSVLTPMEKAQEARGGGAFLGPKPSKGIKVTNSTPTKSAKPPPSPTESQPREDAEEGELVEEQSKEDDDSDSEPEFMAEQPIGNSVAGALAYLQSKDFFSLDKIRRRRGHHLELPLHNAENEKEVNLDYRDSFGNVMNAKDAFRRISWHFHGKFPSLKKQEKQLKRIELERRLQENLMESLPTLKALQRVQEGDGTAHLVLTGGNIES</sequence>
<dbReference type="PANTHER" id="PTHR14152:SF5">
    <property type="entry name" value="U4_U6.U5 TRI-SNRNP-ASSOCIATED PROTEIN 1"/>
    <property type="match status" value="1"/>
</dbReference>
<feature type="compositionally biased region" description="Acidic residues" evidence="6">
    <location>
        <begin position="605"/>
        <end position="628"/>
    </location>
</feature>
<feature type="compositionally biased region" description="Low complexity" evidence="6">
    <location>
        <begin position="172"/>
        <end position="198"/>
    </location>
</feature>
<evidence type="ECO:0000256" key="4">
    <source>
        <dbReference type="ARBA" id="ARBA00023187"/>
    </source>
</evidence>
<feature type="region of interest" description="Disordered" evidence="6">
    <location>
        <begin position="288"/>
        <end position="357"/>
    </location>
</feature>
<feature type="compositionally biased region" description="Basic and acidic residues" evidence="6">
    <location>
        <begin position="95"/>
        <end position="105"/>
    </location>
</feature>
<feature type="region of interest" description="Disordered" evidence="6">
    <location>
        <begin position="245"/>
        <end position="270"/>
    </location>
</feature>
<keyword evidence="5" id="KW-0539">Nucleus</keyword>
<proteinExistence type="inferred from homology"/>
<feature type="compositionally biased region" description="Basic residues" evidence="6">
    <location>
        <begin position="345"/>
        <end position="357"/>
    </location>
</feature>
<evidence type="ECO:0000256" key="3">
    <source>
        <dbReference type="ARBA" id="ARBA00022664"/>
    </source>
</evidence>
<keyword evidence="7" id="KW-1185">Reference proteome</keyword>
<dbReference type="Pfam" id="PF03343">
    <property type="entry name" value="SART-1"/>
    <property type="match status" value="2"/>
</dbReference>
<dbReference type="Proteomes" id="UP000515125">
    <property type="component" value="Unplaced"/>
</dbReference>
<dbReference type="Pfam" id="PF19252">
    <property type="entry name" value="HIND"/>
    <property type="match status" value="1"/>
</dbReference>
<feature type="region of interest" description="Disordered" evidence="6">
    <location>
        <begin position="530"/>
        <end position="549"/>
    </location>
</feature>
<evidence type="ECO:0000256" key="1">
    <source>
        <dbReference type="ARBA" id="ARBA00004123"/>
    </source>
</evidence>
<evidence type="ECO:0000256" key="2">
    <source>
        <dbReference type="ARBA" id="ARBA00006076"/>
    </source>
</evidence>
<feature type="region of interest" description="Disordered" evidence="6">
    <location>
        <begin position="374"/>
        <end position="524"/>
    </location>
</feature>
<name>A0A6P6RRH2_9EIME</name>
<feature type="compositionally biased region" description="Low complexity" evidence="6">
    <location>
        <begin position="60"/>
        <end position="69"/>
    </location>
</feature>
<feature type="compositionally biased region" description="Basic and acidic residues" evidence="6">
    <location>
        <begin position="391"/>
        <end position="410"/>
    </location>
</feature>
<feature type="region of interest" description="Disordered" evidence="6">
    <location>
        <begin position="141"/>
        <end position="204"/>
    </location>
</feature>